<protein>
    <submittedName>
        <fullName evidence="1">Uncharacterized protein</fullName>
    </submittedName>
</protein>
<reference evidence="1 2" key="1">
    <citation type="journal article" date="2021" name="Hortic Res">
        <title>High-quality reference genome and annotation aids understanding of berry development for evergreen blueberry (Vaccinium darrowii).</title>
        <authorList>
            <person name="Yu J."/>
            <person name="Hulse-Kemp A.M."/>
            <person name="Babiker E."/>
            <person name="Staton M."/>
        </authorList>
    </citation>
    <scope>NUCLEOTIDE SEQUENCE [LARGE SCALE GENOMIC DNA]</scope>
    <source>
        <strain evidence="2">cv. NJ 8807/NJ 8810</strain>
        <tissue evidence="1">Young leaf</tissue>
    </source>
</reference>
<dbReference type="Proteomes" id="UP000828048">
    <property type="component" value="Chromosome 11"/>
</dbReference>
<proteinExistence type="predicted"/>
<gene>
    <name evidence="1" type="ORF">Vadar_029610</name>
</gene>
<keyword evidence="2" id="KW-1185">Reference proteome</keyword>
<organism evidence="1 2">
    <name type="scientific">Vaccinium darrowii</name>
    <dbReference type="NCBI Taxonomy" id="229202"/>
    <lineage>
        <taxon>Eukaryota</taxon>
        <taxon>Viridiplantae</taxon>
        <taxon>Streptophyta</taxon>
        <taxon>Embryophyta</taxon>
        <taxon>Tracheophyta</taxon>
        <taxon>Spermatophyta</taxon>
        <taxon>Magnoliopsida</taxon>
        <taxon>eudicotyledons</taxon>
        <taxon>Gunneridae</taxon>
        <taxon>Pentapetalae</taxon>
        <taxon>asterids</taxon>
        <taxon>Ericales</taxon>
        <taxon>Ericaceae</taxon>
        <taxon>Vaccinioideae</taxon>
        <taxon>Vaccinieae</taxon>
        <taxon>Vaccinium</taxon>
    </lineage>
</organism>
<dbReference type="EMBL" id="CM037161">
    <property type="protein sequence ID" value="KAH7855846.1"/>
    <property type="molecule type" value="Genomic_DNA"/>
</dbReference>
<evidence type="ECO:0000313" key="1">
    <source>
        <dbReference type="EMBL" id="KAH7855846.1"/>
    </source>
</evidence>
<accession>A0ACB7YQC9</accession>
<sequence>MSRISISYWMLLRIFSAPLLLISNSIASAMPIFMFFTADLFCLDILGSGEGRDGCRAWILRCQKSGMWKKSYVNQEKIVEEGGLDALLMLLQSCQNIAVLGAASGAIANLAMNEMNQCLIMNKGGACLLASTASKTDDPQALRMVAGVIANLCGHEKFHLMLGDDGAIKALLGMARSGNSYVIARVARGIANFAKCESREIIQAHRRGRSVLIEDNVLSWLIVSSTTVSASSRRHFELALRHLAQNEDSARDFISSGRGESARTHISRVQWQRRL</sequence>
<evidence type="ECO:0000313" key="2">
    <source>
        <dbReference type="Proteomes" id="UP000828048"/>
    </source>
</evidence>
<comment type="caution">
    <text evidence="1">The sequence shown here is derived from an EMBL/GenBank/DDBJ whole genome shotgun (WGS) entry which is preliminary data.</text>
</comment>
<name>A0ACB7YQC9_9ERIC</name>